<name>A0A5Y3MWN2_SALER</name>
<feature type="signal peptide" evidence="1">
    <location>
        <begin position="1"/>
        <end position="38"/>
    </location>
</feature>
<protein>
    <submittedName>
        <fullName evidence="2">Type 1 fimbrial protein</fullName>
    </submittedName>
</protein>
<dbReference type="AlphaFoldDB" id="A0A5Y3MWN2"/>
<reference evidence="2" key="1">
    <citation type="submission" date="2018-06" db="EMBL/GenBank/DDBJ databases">
        <authorList>
            <person name="Ashton P.M."/>
            <person name="Dallman T."/>
            <person name="Nair S."/>
            <person name="De Pinna E."/>
            <person name="Peters T."/>
            <person name="Grant K."/>
        </authorList>
    </citation>
    <scope>NUCLEOTIDE SEQUENCE [LARGE SCALE GENOMIC DNA]</scope>
    <source>
        <strain evidence="2">275803</strain>
    </source>
</reference>
<comment type="caution">
    <text evidence="2">The sequence shown here is derived from an EMBL/GenBank/DDBJ whole genome shotgun (WGS) entry which is preliminary data.</text>
</comment>
<accession>A0A5Y3MWN2</accession>
<dbReference type="EMBL" id="AAIVAV010000030">
    <property type="protein sequence ID" value="ECI4011698.1"/>
    <property type="molecule type" value="Genomic_DNA"/>
</dbReference>
<keyword evidence="1" id="KW-0732">Signal</keyword>
<evidence type="ECO:0000313" key="2">
    <source>
        <dbReference type="EMBL" id="ECI4011698.1"/>
    </source>
</evidence>
<proteinExistence type="predicted"/>
<evidence type="ECO:0000256" key="1">
    <source>
        <dbReference type="SAM" id="SignalP"/>
    </source>
</evidence>
<sequence>MNGFIYIGYYRKGKVTKMKKIKQAFLCMLFFSVLTVKAVASIPGGDGTVHLSVSETFSTCTVSVDKIGQQLRFGVIAGSDFSSVLKYTHAYDKSVFTFSGCQDSAFGLTVKSDGPAFAAGPGGGLYYSGLGAQSYTSSFYYSVSVGTGKRDNTVSGKASGTVDYSYAVPLDGSREVRITPDSNSYSLTATTDGVIFGNQVPDGTYDTGYIYTFNYD</sequence>
<organism evidence="2">
    <name type="scientific">Salmonella enterica subsp. salamae</name>
    <dbReference type="NCBI Taxonomy" id="59202"/>
    <lineage>
        <taxon>Bacteria</taxon>
        <taxon>Pseudomonadati</taxon>
        <taxon>Pseudomonadota</taxon>
        <taxon>Gammaproteobacteria</taxon>
        <taxon>Enterobacterales</taxon>
        <taxon>Enterobacteriaceae</taxon>
        <taxon>Salmonella</taxon>
    </lineage>
</organism>
<gene>
    <name evidence="2" type="ORF">DN310_20835</name>
</gene>
<feature type="chain" id="PRO_5024997941" evidence="1">
    <location>
        <begin position="39"/>
        <end position="216"/>
    </location>
</feature>
<dbReference type="Proteomes" id="UP000839598">
    <property type="component" value="Unassembled WGS sequence"/>
</dbReference>